<feature type="transmembrane region" description="Helical" evidence="1">
    <location>
        <begin position="342"/>
        <end position="368"/>
    </location>
</feature>
<evidence type="ECO:0000313" key="3">
    <source>
        <dbReference type="Proteomes" id="UP000253508"/>
    </source>
</evidence>
<feature type="transmembrane region" description="Helical" evidence="1">
    <location>
        <begin position="241"/>
        <end position="262"/>
    </location>
</feature>
<keyword evidence="3" id="KW-1185">Reference proteome</keyword>
<proteinExistence type="predicted"/>
<dbReference type="AlphaFoldDB" id="A0A367XXW4"/>
<feature type="transmembrane region" description="Helical" evidence="1">
    <location>
        <begin position="80"/>
        <end position="100"/>
    </location>
</feature>
<dbReference type="OrthoDB" id="3742900at2"/>
<dbReference type="InterPro" id="IPR045931">
    <property type="entry name" value="DUF6350"/>
</dbReference>
<comment type="caution">
    <text evidence="2">The sequence shown here is derived from an EMBL/GenBank/DDBJ whole genome shotgun (WGS) entry which is preliminary data.</text>
</comment>
<feature type="transmembrane region" description="Helical" evidence="1">
    <location>
        <begin position="112"/>
        <end position="132"/>
    </location>
</feature>
<evidence type="ECO:0000313" key="2">
    <source>
        <dbReference type="EMBL" id="RCK58456.1"/>
    </source>
</evidence>
<evidence type="ECO:0000256" key="1">
    <source>
        <dbReference type="SAM" id="Phobius"/>
    </source>
</evidence>
<gene>
    <name evidence="2" type="ORF">DTO57_09845</name>
</gene>
<organism evidence="2 3">
    <name type="scientific">Microbacterium sorbitolivorans</name>
    <dbReference type="NCBI Taxonomy" id="1867410"/>
    <lineage>
        <taxon>Bacteria</taxon>
        <taxon>Bacillati</taxon>
        <taxon>Actinomycetota</taxon>
        <taxon>Actinomycetes</taxon>
        <taxon>Micrococcales</taxon>
        <taxon>Microbacteriaceae</taxon>
        <taxon>Microbacterium</taxon>
    </lineage>
</organism>
<feature type="transmembrane region" description="Helical" evidence="1">
    <location>
        <begin position="274"/>
        <end position="294"/>
    </location>
</feature>
<keyword evidence="1" id="KW-0472">Membrane</keyword>
<feature type="transmembrane region" description="Helical" evidence="1">
    <location>
        <begin position="12"/>
        <end position="36"/>
    </location>
</feature>
<feature type="transmembrane region" description="Helical" evidence="1">
    <location>
        <begin position="195"/>
        <end position="221"/>
    </location>
</feature>
<dbReference type="EMBL" id="QORO01000003">
    <property type="protein sequence ID" value="RCK58456.1"/>
    <property type="molecule type" value="Genomic_DNA"/>
</dbReference>
<name>A0A367XXW4_9MICO</name>
<reference evidence="2 3" key="1">
    <citation type="submission" date="2018-07" db="EMBL/GenBank/DDBJ databases">
        <title>Microbacterium endoborsara sp. nov., a novel actinobacterium isolated from Borszczowia aralocaspica.</title>
        <authorList>
            <person name="An D."/>
        </authorList>
    </citation>
    <scope>NUCLEOTIDE SEQUENCE [LARGE SCALE GENOMIC DNA]</scope>
    <source>
        <strain evidence="2 3">C1.15228</strain>
    </source>
</reference>
<accession>A0A367XXW4</accession>
<protein>
    <submittedName>
        <fullName evidence="2">Uncharacterized protein</fullName>
    </submittedName>
</protein>
<feature type="transmembrane region" description="Helical" evidence="1">
    <location>
        <begin position="144"/>
        <end position="163"/>
    </location>
</feature>
<dbReference type="RefSeq" id="WP_114118060.1">
    <property type="nucleotide sequence ID" value="NZ_BMHU01000002.1"/>
</dbReference>
<feature type="transmembrane region" description="Helical" evidence="1">
    <location>
        <begin position="380"/>
        <end position="400"/>
    </location>
</feature>
<dbReference type="Pfam" id="PF19877">
    <property type="entry name" value="DUF6350"/>
    <property type="match status" value="1"/>
</dbReference>
<keyword evidence="1" id="KW-1133">Transmembrane helix</keyword>
<dbReference type="Proteomes" id="UP000253508">
    <property type="component" value="Unassembled WGS sequence"/>
</dbReference>
<keyword evidence="1" id="KW-0812">Transmembrane</keyword>
<feature type="transmembrane region" description="Helical" evidence="1">
    <location>
        <begin position="300"/>
        <end position="321"/>
    </location>
</feature>
<sequence length="419" mass="42361">MKPITVAALAALDALVAAAVGLVGILAPLTIVWLVLFGDVDAWGALWPASVRIWQLGHLVPVHIDVTDVAADLNIADDGASFWLGLPPLLFGAFTLLFAVRSGRRAVSSEKPWLALGAATIVLAGIAVAAHLTSDNSVATASTWQGIAFPVLVYAIGMLGGIVHDAWNDGDGGPIDIVHDYVDGWGPAWREIPALVLRGSGVVVVGLAGAAGLLFAGLVAFNGDDIIALYEVAQADAVGATVITFGQLAFVPTILVWLGSWLAGPGFAIGTGTAVSPSGTSLGVVPGIPIFGILPDGSSGWMLLSALAPVALGAFGGWIVRRTYARDWAFDGDGSEPYAPRAAIAAGIAICSGAAWALLAAAASGSIGPGRLADVGADPLAVGITVGLEALVGAGILMIAPLPKPVTEGDWDALTDDDD</sequence>